<evidence type="ECO:0000259" key="1">
    <source>
        <dbReference type="PROSITE" id="PS51352"/>
    </source>
</evidence>
<accession>A0AAE3XNN2</accession>
<dbReference type="InterPro" id="IPR013766">
    <property type="entry name" value="Thioredoxin_domain"/>
</dbReference>
<dbReference type="GO" id="GO:0016491">
    <property type="term" value="F:oxidoreductase activity"/>
    <property type="evidence" value="ECO:0007669"/>
    <property type="project" value="InterPro"/>
</dbReference>
<dbReference type="Pfam" id="PF00578">
    <property type="entry name" value="AhpC-TSA"/>
    <property type="match status" value="1"/>
</dbReference>
<dbReference type="PANTHER" id="PTHR42852:SF17">
    <property type="entry name" value="THIOREDOXIN-LIKE PROTEIN HI_1115"/>
    <property type="match status" value="1"/>
</dbReference>
<dbReference type="PANTHER" id="PTHR42852">
    <property type="entry name" value="THIOL:DISULFIDE INTERCHANGE PROTEIN DSBE"/>
    <property type="match status" value="1"/>
</dbReference>
<dbReference type="InterPro" id="IPR050553">
    <property type="entry name" value="Thioredoxin_ResA/DsbE_sf"/>
</dbReference>
<gene>
    <name evidence="2" type="ORF">HNQ88_004329</name>
</gene>
<dbReference type="InterPro" id="IPR000866">
    <property type="entry name" value="AhpC/TSA"/>
</dbReference>
<feature type="domain" description="Thioredoxin" evidence="1">
    <location>
        <begin position="55"/>
        <end position="192"/>
    </location>
</feature>
<dbReference type="Gene3D" id="3.40.30.10">
    <property type="entry name" value="Glutaredoxin"/>
    <property type="match status" value="1"/>
</dbReference>
<dbReference type="SUPFAM" id="SSF52833">
    <property type="entry name" value="Thioredoxin-like"/>
    <property type="match status" value="1"/>
</dbReference>
<comment type="caution">
    <text evidence="2">The sequence shown here is derived from an EMBL/GenBank/DDBJ whole genome shotgun (WGS) entry which is preliminary data.</text>
</comment>
<dbReference type="AlphaFoldDB" id="A0AAE3XNN2"/>
<dbReference type="GO" id="GO:0016853">
    <property type="term" value="F:isomerase activity"/>
    <property type="evidence" value="ECO:0007669"/>
    <property type="project" value="UniProtKB-KW"/>
</dbReference>
<keyword evidence="3" id="KW-1185">Reference proteome</keyword>
<dbReference type="InterPro" id="IPR036249">
    <property type="entry name" value="Thioredoxin-like_sf"/>
</dbReference>
<proteinExistence type="predicted"/>
<dbReference type="RefSeq" id="WP_309941869.1">
    <property type="nucleotide sequence ID" value="NZ_AP025305.1"/>
</dbReference>
<dbReference type="GO" id="GO:0016209">
    <property type="term" value="F:antioxidant activity"/>
    <property type="evidence" value="ECO:0007669"/>
    <property type="project" value="InterPro"/>
</dbReference>
<name>A0AAE3XNN2_9BACT</name>
<dbReference type="EMBL" id="JAVDQD010000007">
    <property type="protein sequence ID" value="MDR6241251.1"/>
    <property type="molecule type" value="Genomic_DNA"/>
</dbReference>
<evidence type="ECO:0000313" key="3">
    <source>
        <dbReference type="Proteomes" id="UP001185092"/>
    </source>
</evidence>
<dbReference type="CDD" id="cd02966">
    <property type="entry name" value="TlpA_like_family"/>
    <property type="match status" value="1"/>
</dbReference>
<keyword evidence="2" id="KW-0413">Isomerase</keyword>
<reference evidence="2" key="1">
    <citation type="submission" date="2023-07" db="EMBL/GenBank/DDBJ databases">
        <title>Genomic Encyclopedia of Type Strains, Phase IV (KMG-IV): sequencing the most valuable type-strain genomes for metagenomic binning, comparative biology and taxonomic classification.</title>
        <authorList>
            <person name="Goeker M."/>
        </authorList>
    </citation>
    <scope>NUCLEOTIDE SEQUENCE</scope>
    <source>
        <strain evidence="2">DSM 26174</strain>
    </source>
</reference>
<organism evidence="2 3">
    <name type="scientific">Aureibacter tunicatorum</name>
    <dbReference type="NCBI Taxonomy" id="866807"/>
    <lineage>
        <taxon>Bacteria</taxon>
        <taxon>Pseudomonadati</taxon>
        <taxon>Bacteroidota</taxon>
        <taxon>Cytophagia</taxon>
        <taxon>Cytophagales</taxon>
        <taxon>Persicobacteraceae</taxon>
        <taxon>Aureibacter</taxon>
    </lineage>
</organism>
<dbReference type="Proteomes" id="UP001185092">
    <property type="component" value="Unassembled WGS sequence"/>
</dbReference>
<sequence>MKISKTQRTIIELLAIGAIILTLKLTGKLPEVIGFAQNLVLKTGLVRPSTKIDDNEKGLADLNFKLIDMEGNIHNASDFSGKTLFINFWATWCPPCIAEMPEIQSLYNGIDKNKVAFIMISMDENEEKLRKFIAKKNYTMPVYRLASPITSTFEFQSIPTTFIISPSDKIISKEVGIRSYNTKSFKEFLEDN</sequence>
<dbReference type="PROSITE" id="PS51352">
    <property type="entry name" value="THIOREDOXIN_2"/>
    <property type="match status" value="1"/>
</dbReference>
<evidence type="ECO:0000313" key="2">
    <source>
        <dbReference type="EMBL" id="MDR6241251.1"/>
    </source>
</evidence>
<protein>
    <submittedName>
        <fullName evidence="2">Thiol-disulfide isomerase/thioredoxin</fullName>
    </submittedName>
</protein>